<dbReference type="GO" id="GO:0016747">
    <property type="term" value="F:acyltransferase activity, transferring groups other than amino-acyl groups"/>
    <property type="evidence" value="ECO:0007669"/>
    <property type="project" value="InterPro"/>
</dbReference>
<protein>
    <submittedName>
        <fullName evidence="2">GNAT family N-acetyltransferase</fullName>
    </submittedName>
</protein>
<dbReference type="Pfam" id="PF00583">
    <property type="entry name" value="Acetyltransf_1"/>
    <property type="match status" value="1"/>
</dbReference>
<organism evidence="2 3">
    <name type="scientific">Mangrovibacillus cuniculi</name>
    <dbReference type="NCBI Taxonomy" id="2593652"/>
    <lineage>
        <taxon>Bacteria</taxon>
        <taxon>Bacillati</taxon>
        <taxon>Bacillota</taxon>
        <taxon>Bacilli</taxon>
        <taxon>Bacillales</taxon>
        <taxon>Bacillaceae</taxon>
        <taxon>Mangrovibacillus</taxon>
    </lineage>
</organism>
<dbReference type="Gene3D" id="3.40.630.30">
    <property type="match status" value="1"/>
</dbReference>
<name>A0A7S8HFM0_9BACI</name>
<dbReference type="PROSITE" id="PS51186">
    <property type="entry name" value="GNAT"/>
    <property type="match status" value="1"/>
</dbReference>
<keyword evidence="3" id="KW-1185">Reference proteome</keyword>
<sequence>MQNFIVRSAVKKDAICIAKVHVNSWKTTYKGFLPDSYLDSLTYEKRVPLWEGAIPLGGIYVVEDPNGKIVGFASGGKERSGNYKEHDAELYAIYLLEEVQGLGLGKLLVQNLVNGFKDNGYSAVLVMVLEGNTACKFYEALGGKVIDSLEDEIAGVKVTELVYGWSL</sequence>
<keyword evidence="2" id="KW-0808">Transferase</keyword>
<evidence type="ECO:0000259" key="1">
    <source>
        <dbReference type="PROSITE" id="PS51186"/>
    </source>
</evidence>
<evidence type="ECO:0000313" key="2">
    <source>
        <dbReference type="EMBL" id="QPC46973.1"/>
    </source>
</evidence>
<dbReference type="EMBL" id="CP049742">
    <property type="protein sequence ID" value="QPC46973.1"/>
    <property type="molecule type" value="Genomic_DNA"/>
</dbReference>
<dbReference type="AlphaFoldDB" id="A0A7S8HFM0"/>
<evidence type="ECO:0000313" key="3">
    <source>
        <dbReference type="Proteomes" id="UP000593626"/>
    </source>
</evidence>
<feature type="domain" description="N-acetyltransferase" evidence="1">
    <location>
        <begin position="4"/>
        <end position="167"/>
    </location>
</feature>
<dbReference type="InterPro" id="IPR000182">
    <property type="entry name" value="GNAT_dom"/>
</dbReference>
<dbReference type="InterPro" id="IPR016181">
    <property type="entry name" value="Acyl_CoA_acyltransferase"/>
</dbReference>
<gene>
    <name evidence="2" type="ORF">G8O30_08360</name>
</gene>
<dbReference type="SUPFAM" id="SSF55729">
    <property type="entry name" value="Acyl-CoA N-acyltransferases (Nat)"/>
    <property type="match status" value="1"/>
</dbReference>
<dbReference type="KEGG" id="mcui:G8O30_08360"/>
<reference evidence="2 3" key="1">
    <citation type="submission" date="2019-07" db="EMBL/GenBank/DDBJ databases">
        <title>Genome sequence of 2 isolates from Red Sea Mangroves.</title>
        <authorList>
            <person name="Sefrji F."/>
            <person name="Michoud G."/>
            <person name="Merlino G."/>
            <person name="Daffonchio D."/>
        </authorList>
    </citation>
    <scope>NUCLEOTIDE SEQUENCE [LARGE SCALE GENOMIC DNA]</scope>
    <source>
        <strain evidence="2 3">R1DC41</strain>
    </source>
</reference>
<dbReference type="Proteomes" id="UP000593626">
    <property type="component" value="Chromosome"/>
</dbReference>
<dbReference type="CDD" id="cd04301">
    <property type="entry name" value="NAT_SF"/>
    <property type="match status" value="1"/>
</dbReference>
<accession>A0A7S8HFM0</accession>
<dbReference type="RefSeq" id="WP_239671641.1">
    <property type="nucleotide sequence ID" value="NZ_CP049742.1"/>
</dbReference>
<proteinExistence type="predicted"/>